<dbReference type="EMBL" id="MEXR01000031">
    <property type="protein sequence ID" value="OGD09557.1"/>
    <property type="molecule type" value="Genomic_DNA"/>
</dbReference>
<dbReference type="InterPro" id="IPR036388">
    <property type="entry name" value="WH-like_DNA-bd_sf"/>
</dbReference>
<comment type="caution">
    <text evidence="3">The sequence shown here is derived from an EMBL/GenBank/DDBJ whole genome shotgun (WGS) entry which is preliminary data.</text>
</comment>
<dbReference type="Pfam" id="PF01035">
    <property type="entry name" value="DNA_binding_1"/>
    <property type="match status" value="1"/>
</dbReference>
<dbReference type="InterPro" id="IPR052520">
    <property type="entry name" value="ATL_DNA_repair"/>
</dbReference>
<dbReference type="AlphaFoldDB" id="A0A1F4ZVT0"/>
<proteinExistence type="predicted"/>
<evidence type="ECO:0000313" key="3">
    <source>
        <dbReference type="EMBL" id="OGD09557.1"/>
    </source>
</evidence>
<dbReference type="GO" id="GO:0006281">
    <property type="term" value="P:DNA repair"/>
    <property type="evidence" value="ECO:0007669"/>
    <property type="project" value="InterPro"/>
</dbReference>
<reference evidence="3 4" key="1">
    <citation type="journal article" date="2016" name="Nat. Commun.">
        <title>Thousands of microbial genomes shed light on interconnected biogeochemical processes in an aquifer system.</title>
        <authorList>
            <person name="Anantharaman K."/>
            <person name="Brown C.T."/>
            <person name="Hug L.A."/>
            <person name="Sharon I."/>
            <person name="Castelle C.J."/>
            <person name="Probst A.J."/>
            <person name="Thomas B.C."/>
            <person name="Singh A."/>
            <person name="Wilkins M.J."/>
            <person name="Karaoz U."/>
            <person name="Brodie E.L."/>
            <person name="Williams K.H."/>
            <person name="Hubbard S.S."/>
            <person name="Banfield J.F."/>
        </authorList>
    </citation>
    <scope>NUCLEOTIDE SEQUENCE [LARGE SCALE GENOMIC DNA]</scope>
</reference>
<dbReference type="Gene3D" id="1.10.10.10">
    <property type="entry name" value="Winged helix-like DNA-binding domain superfamily/Winged helix DNA-binding domain"/>
    <property type="match status" value="1"/>
</dbReference>
<dbReference type="SUPFAM" id="SSF46767">
    <property type="entry name" value="Methylated DNA-protein cysteine methyltransferase, C-terminal domain"/>
    <property type="match status" value="1"/>
</dbReference>
<dbReference type="CDD" id="cd06445">
    <property type="entry name" value="ATase"/>
    <property type="match status" value="1"/>
</dbReference>
<dbReference type="InterPro" id="IPR014048">
    <property type="entry name" value="MethylDNA_cys_MeTrfase_DNA-bd"/>
</dbReference>
<dbReference type="InterPro" id="IPR036217">
    <property type="entry name" value="MethylDNA_cys_MeTrfase_DNAb"/>
</dbReference>
<dbReference type="GO" id="GO:0003824">
    <property type="term" value="F:catalytic activity"/>
    <property type="evidence" value="ECO:0007669"/>
    <property type="project" value="InterPro"/>
</dbReference>
<dbReference type="Proteomes" id="UP000176424">
    <property type="component" value="Unassembled WGS sequence"/>
</dbReference>
<sequence length="96" mass="10603">MSFFEEVYEVVRKIPKGEVMTYGKVAKAIGTRDARRVGQALHANKDPNTPCHRVVFADGSLAPGYAFGGEKEQRKKLQAEGVKFVGGKADIHRNNK</sequence>
<gene>
    <name evidence="3" type="ORF">A2397_04015</name>
</gene>
<evidence type="ECO:0000256" key="1">
    <source>
        <dbReference type="ARBA" id="ARBA00022763"/>
    </source>
</evidence>
<dbReference type="NCBIfam" id="TIGR00589">
    <property type="entry name" value="ogt"/>
    <property type="match status" value="1"/>
</dbReference>
<dbReference type="PANTHER" id="PTHR42942">
    <property type="entry name" value="6-O-METHYLGUANINE DNA METHYLTRANSFERASE"/>
    <property type="match status" value="1"/>
</dbReference>
<keyword evidence="1" id="KW-0227">DNA damage</keyword>
<dbReference type="PANTHER" id="PTHR42942:SF1">
    <property type="entry name" value="ALKYLTRANSFERASE-LIKE PROTEIN 1"/>
    <property type="match status" value="1"/>
</dbReference>
<dbReference type="STRING" id="1797263.A2397_04015"/>
<evidence type="ECO:0000313" key="4">
    <source>
        <dbReference type="Proteomes" id="UP000176424"/>
    </source>
</evidence>
<accession>A0A1F4ZVT0</accession>
<evidence type="ECO:0000259" key="2">
    <source>
        <dbReference type="Pfam" id="PF01035"/>
    </source>
</evidence>
<protein>
    <recommendedName>
        <fullName evidence="2">Methylated-DNA-[protein]-cysteine S-methyltransferase DNA binding domain-containing protein</fullName>
    </recommendedName>
</protein>
<feature type="domain" description="Methylated-DNA-[protein]-cysteine S-methyltransferase DNA binding" evidence="2">
    <location>
        <begin position="3"/>
        <end position="82"/>
    </location>
</feature>
<name>A0A1F4ZVT0_9BACT</name>
<organism evidence="3 4">
    <name type="scientific">Candidatus Amesbacteria bacterium RIFOXYB1_FULL_44_23</name>
    <dbReference type="NCBI Taxonomy" id="1797263"/>
    <lineage>
        <taxon>Bacteria</taxon>
        <taxon>Candidatus Amesiibacteriota</taxon>
    </lineage>
</organism>